<dbReference type="GO" id="GO:0006457">
    <property type="term" value="P:protein folding"/>
    <property type="evidence" value="ECO:0007669"/>
    <property type="project" value="UniProtKB-UniRule"/>
</dbReference>
<dbReference type="GO" id="GO:0016272">
    <property type="term" value="C:prefoldin complex"/>
    <property type="evidence" value="ECO:0007669"/>
    <property type="project" value="UniProtKB-UniRule"/>
</dbReference>
<reference evidence="9" key="1">
    <citation type="journal article" date="2020" name="ISME J.">
        <title>Gammaproteobacteria mediating utilization of methyl-, sulfur- and petroleum organic compounds in deep ocean hydrothermal plumes.</title>
        <authorList>
            <person name="Zhou Z."/>
            <person name="Liu Y."/>
            <person name="Pan J."/>
            <person name="Cron B.R."/>
            <person name="Toner B.M."/>
            <person name="Anantharaman K."/>
            <person name="Breier J.A."/>
            <person name="Dick G.J."/>
            <person name="Li M."/>
        </authorList>
    </citation>
    <scope>NUCLEOTIDE SEQUENCE</scope>
    <source>
        <strain evidence="9">SZUA-1515</strain>
    </source>
</reference>
<dbReference type="Gene3D" id="1.10.287.370">
    <property type="match status" value="1"/>
</dbReference>
<dbReference type="HAMAP" id="MF_00308">
    <property type="entry name" value="PfdA"/>
    <property type="match status" value="1"/>
</dbReference>
<evidence type="ECO:0000256" key="4">
    <source>
        <dbReference type="ARBA" id="ARBA00025077"/>
    </source>
</evidence>
<comment type="similarity">
    <text evidence="7">Belongs to the prefoldin alpha subunit family.</text>
</comment>
<comment type="function">
    <text evidence="4 7">Molecular chaperone capable of stabilizing a range of proteins. Seems to fulfill an ATP-independent, HSP70-like function in archaeal de novo protein folding.</text>
</comment>
<evidence type="ECO:0000256" key="3">
    <source>
        <dbReference type="ARBA" id="ARBA00023186"/>
    </source>
</evidence>
<evidence type="ECO:0000256" key="2">
    <source>
        <dbReference type="ARBA" id="ARBA00011716"/>
    </source>
</evidence>
<comment type="caution">
    <text evidence="9">The sequence shown here is derived from an EMBL/GenBank/DDBJ whole genome shotgun (WGS) entry which is preliminary data.</text>
</comment>
<keyword evidence="7" id="KW-0963">Cytoplasm</keyword>
<dbReference type="EMBL" id="DQVM01000014">
    <property type="protein sequence ID" value="HIQ29090.1"/>
    <property type="molecule type" value="Genomic_DNA"/>
</dbReference>
<keyword evidence="8" id="KW-0175">Coiled coil</keyword>
<dbReference type="AlphaFoldDB" id="A0A833EBR1"/>
<comment type="subcellular location">
    <subcellularLocation>
        <location evidence="7">Cytoplasm</location>
    </subcellularLocation>
</comment>
<evidence type="ECO:0000256" key="8">
    <source>
        <dbReference type="SAM" id="Coils"/>
    </source>
</evidence>
<keyword evidence="3 7" id="KW-0143">Chaperone</keyword>
<dbReference type="CDD" id="cd23160">
    <property type="entry name" value="Prefoldin_alpha_GimC"/>
    <property type="match status" value="1"/>
</dbReference>
<dbReference type="Pfam" id="PF02996">
    <property type="entry name" value="Prefoldin"/>
    <property type="match status" value="1"/>
</dbReference>
<dbReference type="GO" id="GO:0051082">
    <property type="term" value="F:unfolded protein binding"/>
    <property type="evidence" value="ECO:0007669"/>
    <property type="project" value="UniProtKB-UniRule"/>
</dbReference>
<evidence type="ECO:0000256" key="7">
    <source>
        <dbReference type="HAMAP-Rule" id="MF_00308"/>
    </source>
</evidence>
<evidence type="ECO:0000256" key="1">
    <source>
        <dbReference type="ARBA" id="ARBA00010048"/>
    </source>
</evidence>
<dbReference type="SUPFAM" id="SSF46579">
    <property type="entry name" value="Prefoldin"/>
    <property type="match status" value="1"/>
</dbReference>
<name>A0A833EBR1_CALS0</name>
<dbReference type="InterPro" id="IPR004127">
    <property type="entry name" value="Prefoldin_subunit_alpha"/>
</dbReference>
<dbReference type="NCBIfam" id="TIGR00293">
    <property type="entry name" value="prefoldin subunit alpha"/>
    <property type="match status" value="1"/>
</dbReference>
<dbReference type="GO" id="GO:0005737">
    <property type="term" value="C:cytoplasm"/>
    <property type="evidence" value="ECO:0007669"/>
    <property type="project" value="UniProtKB-SubCell"/>
</dbReference>
<evidence type="ECO:0000256" key="6">
    <source>
        <dbReference type="ARBA" id="ARBA00044231"/>
    </source>
</evidence>
<comment type="subunit">
    <text evidence="2 7">Heterohexamer of two alpha and four beta subunits.</text>
</comment>
<dbReference type="InterPro" id="IPR011599">
    <property type="entry name" value="PFD_alpha_archaea"/>
</dbReference>
<evidence type="ECO:0000313" key="10">
    <source>
        <dbReference type="Proteomes" id="UP000608579"/>
    </source>
</evidence>
<dbReference type="Proteomes" id="UP000608579">
    <property type="component" value="Unassembled WGS sequence"/>
</dbReference>
<comment type="similarity">
    <text evidence="1">Belongs to the prefoldin subunit alpha family.</text>
</comment>
<protein>
    <recommendedName>
        <fullName evidence="5 7">Prefoldin subunit alpha</fullName>
    </recommendedName>
    <alternativeName>
        <fullName evidence="6 7">GimC subunit alpha</fullName>
    </alternativeName>
</protein>
<sequence length="147" mass="16512">MSSQEQINRAVAELQLLEKLVADYQTRILTVEQTIREHENALKLIEEIKKYGGESQILIPIGAGSFVKAELKKVETVHINVGAGVIIEKTLEDSQQLLTKRNESFQKLREVLSKKLDETVARMQQLRQFIEAAVAQQQKQQGASGKG</sequence>
<gene>
    <name evidence="7 9" type="primary">pfdA</name>
    <name evidence="9" type="ORF">EYH45_00835</name>
</gene>
<feature type="coiled-coil region" evidence="8">
    <location>
        <begin position="7"/>
        <end position="41"/>
    </location>
</feature>
<accession>A0A833EBR1</accession>
<dbReference type="PANTHER" id="PTHR12674:SF2">
    <property type="entry name" value="PREFOLDIN SUBUNIT 5"/>
    <property type="match status" value="1"/>
</dbReference>
<evidence type="ECO:0000313" key="9">
    <source>
        <dbReference type="EMBL" id="HIQ29090.1"/>
    </source>
</evidence>
<dbReference type="InterPro" id="IPR009053">
    <property type="entry name" value="Prefoldin"/>
</dbReference>
<evidence type="ECO:0000256" key="5">
    <source>
        <dbReference type="ARBA" id="ARBA00044156"/>
    </source>
</evidence>
<organism evidence="9 10">
    <name type="scientific">Caldiarchaeum subterraneum</name>
    <dbReference type="NCBI Taxonomy" id="311458"/>
    <lineage>
        <taxon>Archaea</taxon>
        <taxon>Nitrososphaerota</taxon>
        <taxon>Candidatus Caldarchaeales</taxon>
        <taxon>Candidatus Caldarchaeaceae</taxon>
        <taxon>Candidatus Caldarchaeum</taxon>
    </lineage>
</organism>
<dbReference type="PANTHER" id="PTHR12674">
    <property type="entry name" value="PREFOLDIN SUBUNIT 5"/>
    <property type="match status" value="1"/>
</dbReference>
<proteinExistence type="inferred from homology"/>